<protein>
    <submittedName>
        <fullName evidence="2">Uncharacterized protein</fullName>
    </submittedName>
</protein>
<dbReference type="Proteomes" id="UP000029525">
    <property type="component" value="Unassembled WGS sequence"/>
</dbReference>
<dbReference type="EMBL" id="JRNQ01000015">
    <property type="protein sequence ID" value="KGF45406.1"/>
    <property type="molecule type" value="Genomic_DNA"/>
</dbReference>
<keyword evidence="1" id="KW-0732">Signal</keyword>
<feature type="signal peptide" evidence="1">
    <location>
        <begin position="1"/>
        <end position="19"/>
    </location>
</feature>
<accession>A0A096AFV2</accession>
<sequence length="282" mass="31694">MRKKISFIIAAALSIPMYAQQEVKASAVDTVRVAPIESSQLRGAREATVEEKEFAKQLAKQREEQRQVDYNLPVVDKNGQAITSTDFYCPVWDYGTWRLHPGLNVNLGASAFYNTGKGYFHGGGFSQDVSMQYVTNLSPKLTLAVGGYVNHLTYKGDNYYVGGVNAMLGYHFNEHWSAYAFVQKAFSSNNTGTLFGYNNYYSPYWGGYGGMGFGAMAYGYAGMGMGYGMMNTRYMDRIGGGVTYQWGEHNQNAISINVEFDRLPSHRDNFYNVQRYDYPVRP</sequence>
<evidence type="ECO:0000256" key="1">
    <source>
        <dbReference type="SAM" id="SignalP"/>
    </source>
</evidence>
<gene>
    <name evidence="2" type="ORF">HMPREF0647_02475</name>
</gene>
<proteinExistence type="predicted"/>
<feature type="chain" id="PRO_5001916390" evidence="1">
    <location>
        <begin position="20"/>
        <end position="282"/>
    </location>
</feature>
<evidence type="ECO:0000313" key="2">
    <source>
        <dbReference type="EMBL" id="KGF45406.1"/>
    </source>
</evidence>
<comment type="caution">
    <text evidence="2">The sequence shown here is derived from an EMBL/GenBank/DDBJ whole genome shotgun (WGS) entry which is preliminary data.</text>
</comment>
<dbReference type="RefSeq" id="WP_230583407.1">
    <property type="nucleotide sequence ID" value="NZ_JRNQ01000015.1"/>
</dbReference>
<dbReference type="GeneID" id="78530264"/>
<dbReference type="AlphaFoldDB" id="A0A096AFV2"/>
<reference evidence="2 3" key="1">
    <citation type="submission" date="2014-07" db="EMBL/GenBank/DDBJ databases">
        <authorList>
            <person name="McCorrison J."/>
            <person name="Sanka R."/>
            <person name="Torralba M."/>
            <person name="Gillis M."/>
            <person name="Haft D.H."/>
            <person name="Methe B."/>
            <person name="Sutton G."/>
            <person name="Nelson K.E."/>
        </authorList>
    </citation>
    <scope>NUCLEOTIDE SEQUENCE [LARGE SCALE GENOMIC DNA]</scope>
    <source>
        <strain evidence="2 3">DNF00320</strain>
    </source>
</reference>
<evidence type="ECO:0000313" key="3">
    <source>
        <dbReference type="Proteomes" id="UP000029525"/>
    </source>
</evidence>
<organism evidence="2 3">
    <name type="scientific">Prevotella bivia DNF00320</name>
    <dbReference type="NCBI Taxonomy" id="1401068"/>
    <lineage>
        <taxon>Bacteria</taxon>
        <taxon>Pseudomonadati</taxon>
        <taxon>Bacteroidota</taxon>
        <taxon>Bacteroidia</taxon>
        <taxon>Bacteroidales</taxon>
        <taxon>Prevotellaceae</taxon>
        <taxon>Prevotella</taxon>
    </lineage>
</organism>
<name>A0A096AFV2_9BACT</name>